<comment type="caution">
    <text evidence="2">The sequence shown here is derived from an EMBL/GenBank/DDBJ whole genome shotgun (WGS) entry which is preliminary data.</text>
</comment>
<proteinExistence type="predicted"/>
<dbReference type="Gene3D" id="3.40.50.720">
    <property type="entry name" value="NAD(P)-binding Rossmann-like Domain"/>
    <property type="match status" value="1"/>
</dbReference>
<dbReference type="RefSeq" id="WP_132252939.1">
    <property type="nucleotide sequence ID" value="NZ_SMAL01000007.1"/>
</dbReference>
<dbReference type="AlphaFoldDB" id="A0A4R3MIL8"/>
<gene>
    <name evidence="2" type="ORF">EDC18_10796</name>
</gene>
<dbReference type="Proteomes" id="UP000294902">
    <property type="component" value="Unassembled WGS sequence"/>
</dbReference>
<name>A0A4R3MIL8_9FIRM</name>
<organism evidence="2 3">
    <name type="scientific">Natranaerovirga pectinivora</name>
    <dbReference type="NCBI Taxonomy" id="682400"/>
    <lineage>
        <taxon>Bacteria</taxon>
        <taxon>Bacillati</taxon>
        <taxon>Bacillota</taxon>
        <taxon>Clostridia</taxon>
        <taxon>Lachnospirales</taxon>
        <taxon>Natranaerovirgaceae</taxon>
        <taxon>Natranaerovirga</taxon>
    </lineage>
</organism>
<dbReference type="InterPro" id="IPR029063">
    <property type="entry name" value="SAM-dependent_MTases_sf"/>
</dbReference>
<keyword evidence="1" id="KW-1133">Transmembrane helix</keyword>
<keyword evidence="1" id="KW-0472">Membrane</keyword>
<keyword evidence="1" id="KW-0812">Transmembrane</keyword>
<keyword evidence="3" id="KW-1185">Reference proteome</keyword>
<dbReference type="EMBL" id="SMAL01000007">
    <property type="protein sequence ID" value="TCT14027.1"/>
    <property type="molecule type" value="Genomic_DNA"/>
</dbReference>
<reference evidence="2 3" key="1">
    <citation type="submission" date="2019-03" db="EMBL/GenBank/DDBJ databases">
        <title>Genomic Encyclopedia of Type Strains, Phase IV (KMG-IV): sequencing the most valuable type-strain genomes for metagenomic binning, comparative biology and taxonomic classification.</title>
        <authorList>
            <person name="Goeker M."/>
        </authorList>
    </citation>
    <scope>NUCLEOTIDE SEQUENCE [LARGE SCALE GENOMIC DNA]</scope>
    <source>
        <strain evidence="2 3">DSM 24629</strain>
    </source>
</reference>
<evidence type="ECO:0000313" key="2">
    <source>
        <dbReference type="EMBL" id="TCT14027.1"/>
    </source>
</evidence>
<feature type="transmembrane region" description="Helical" evidence="1">
    <location>
        <begin position="18"/>
        <end position="37"/>
    </location>
</feature>
<accession>A0A4R3MIL8</accession>
<dbReference type="OrthoDB" id="9816424at2"/>
<evidence type="ECO:0000256" key="1">
    <source>
        <dbReference type="SAM" id="Phobius"/>
    </source>
</evidence>
<protein>
    <submittedName>
        <fullName evidence="2">Uncharacterized protein</fullName>
    </submittedName>
</protein>
<dbReference type="SUPFAM" id="SSF53335">
    <property type="entry name" value="S-adenosyl-L-methionine-dependent methyltransferases"/>
    <property type="match status" value="1"/>
</dbReference>
<sequence>MFTLYIFKKRIIINKEKSYYYCILILLLYESILEFIIGKSKEVLLKDFLKNNNKFDELVCLWSKFNKHEKEFIKKLCCENTMISEMYIDEIEKLCRFQKYQSITTKISNTESLKYDQGFHKISKSDNIAIYGVGNIGMILYKLLSKNDYSVKIFIDEFYEDKTANNMPVIKSVELSKHNYNYDVIIITPVFDFDTIYENLKKYTDKTIISIEFIL</sequence>
<evidence type="ECO:0000313" key="3">
    <source>
        <dbReference type="Proteomes" id="UP000294902"/>
    </source>
</evidence>